<feature type="domain" description="Resolvase/invertase-type recombinase catalytic" evidence="2">
    <location>
        <begin position="25"/>
        <end position="129"/>
    </location>
</feature>
<dbReference type="Gene3D" id="3.40.50.1390">
    <property type="entry name" value="Resolvase, N-terminal catalytic domain"/>
    <property type="match status" value="1"/>
</dbReference>
<evidence type="ECO:0000259" key="3">
    <source>
        <dbReference type="Pfam" id="PF02796"/>
    </source>
</evidence>
<dbReference type="EMBL" id="AP018732">
    <property type="protein sequence ID" value="BBE41813.1"/>
    <property type="molecule type" value="Genomic_DNA"/>
</dbReference>
<dbReference type="GeneID" id="55584241"/>
<evidence type="ECO:0000259" key="2">
    <source>
        <dbReference type="Pfam" id="PF00239"/>
    </source>
</evidence>
<name>A0A4P2VEF9_9ARCH</name>
<dbReference type="GO" id="GO:0003677">
    <property type="term" value="F:DNA binding"/>
    <property type="evidence" value="ECO:0007669"/>
    <property type="project" value="InterPro"/>
</dbReference>
<dbReference type="InterPro" id="IPR036162">
    <property type="entry name" value="Resolvase-like_N_sf"/>
</dbReference>
<evidence type="ECO:0008006" key="6">
    <source>
        <dbReference type="Google" id="ProtNLM"/>
    </source>
</evidence>
<accession>A0A4P2VEF9</accession>
<evidence type="ECO:0000313" key="4">
    <source>
        <dbReference type="EMBL" id="BBE41813.1"/>
    </source>
</evidence>
<dbReference type="GO" id="GO:0000150">
    <property type="term" value="F:DNA strand exchange activity"/>
    <property type="evidence" value="ECO:0007669"/>
    <property type="project" value="InterPro"/>
</dbReference>
<dbReference type="Proteomes" id="UP000509448">
    <property type="component" value="Chromosome"/>
</dbReference>
<proteinExistence type="predicted"/>
<feature type="domain" description="Resolvase HTH" evidence="3">
    <location>
        <begin position="140"/>
        <end position="178"/>
    </location>
</feature>
<dbReference type="RefSeq" id="WP_174448116.1">
    <property type="nucleotide sequence ID" value="NZ_AP018732.1"/>
</dbReference>
<dbReference type="Gene3D" id="1.10.10.60">
    <property type="entry name" value="Homeodomain-like"/>
    <property type="match status" value="1"/>
</dbReference>
<dbReference type="Pfam" id="PF02796">
    <property type="entry name" value="HTH_7"/>
    <property type="match status" value="1"/>
</dbReference>
<protein>
    <recommendedName>
        <fullName evidence="6">Resolvase/invertase-type recombinase catalytic domain-containing protein</fullName>
    </recommendedName>
</protein>
<organism evidence="4 5">
    <name type="scientific">Conexivisphaera calida</name>
    <dbReference type="NCBI Taxonomy" id="1874277"/>
    <lineage>
        <taxon>Archaea</taxon>
        <taxon>Nitrososphaerota</taxon>
        <taxon>Conexivisphaeria</taxon>
        <taxon>Conexivisphaerales</taxon>
        <taxon>Conexivisphaeraceae</taxon>
        <taxon>Conexivisphaera</taxon>
    </lineage>
</organism>
<gene>
    <name evidence="4" type="ORF">NAS2_0423</name>
</gene>
<dbReference type="InterPro" id="IPR006120">
    <property type="entry name" value="Resolvase_HTH_dom"/>
</dbReference>
<dbReference type="AlphaFoldDB" id="A0A4P2VEF9"/>
<evidence type="ECO:0000313" key="5">
    <source>
        <dbReference type="Proteomes" id="UP000509448"/>
    </source>
</evidence>
<dbReference type="SUPFAM" id="SSF53041">
    <property type="entry name" value="Resolvase-like"/>
    <property type="match status" value="1"/>
</dbReference>
<sequence>MSHTVEELRATLAVIYVGGDSSEPEIRAWAEDHGYVVVGTVSSSEDHDPPGRIMELCGWNGARTVLVRDLSTLGSDLQSAHDALRKLYEAGISVVFVDRGLRVDGRTALGKLLMEMLSMATELAASHAQRQQPRRAGRPPRSISESDLMELRGRGMSVRAIAKALDVSKSTVWRKLRELESRKD</sequence>
<dbReference type="InterPro" id="IPR006119">
    <property type="entry name" value="Resolv_N"/>
</dbReference>
<keyword evidence="5" id="KW-1185">Reference proteome</keyword>
<dbReference type="KEGG" id="ccai:NAS2_0423"/>
<evidence type="ECO:0000256" key="1">
    <source>
        <dbReference type="SAM" id="MobiDB-lite"/>
    </source>
</evidence>
<reference evidence="4 5" key="1">
    <citation type="journal article" date="2019" name="ISME J.">
        <title>Isolation and characterization of a thermophilic sulfur- and iron-reducing thaumarchaeote from a terrestrial acidic hot spring.</title>
        <authorList>
            <person name="Kato S."/>
            <person name="Itoh T."/>
            <person name="Yuki M."/>
            <person name="Nagamori M."/>
            <person name="Ohnishi M."/>
            <person name="Uematsu K."/>
            <person name="Suzuki K."/>
            <person name="Takashina T."/>
            <person name="Ohkuma M."/>
        </authorList>
    </citation>
    <scope>NUCLEOTIDE SEQUENCE [LARGE SCALE GENOMIC DNA]</scope>
    <source>
        <strain evidence="4 5">NAS-02</strain>
    </source>
</reference>
<feature type="region of interest" description="Disordered" evidence="1">
    <location>
        <begin position="124"/>
        <end position="147"/>
    </location>
</feature>
<dbReference type="Pfam" id="PF00239">
    <property type="entry name" value="Resolvase"/>
    <property type="match status" value="1"/>
</dbReference>